<dbReference type="GO" id="GO:0005829">
    <property type="term" value="C:cytosol"/>
    <property type="evidence" value="ECO:0007669"/>
    <property type="project" value="TreeGrafter"/>
</dbReference>
<evidence type="ECO:0000256" key="4">
    <source>
        <dbReference type="ARBA" id="ARBA00022679"/>
    </source>
</evidence>
<evidence type="ECO:0000313" key="13">
    <source>
        <dbReference type="Proteomes" id="UP000033423"/>
    </source>
</evidence>
<protein>
    <recommendedName>
        <fullName evidence="1">non-specific serine/threonine protein kinase</fullName>
        <ecNumber evidence="1">2.7.11.1</ecNumber>
    </recommendedName>
</protein>
<evidence type="ECO:0000256" key="5">
    <source>
        <dbReference type="ARBA" id="ARBA00022741"/>
    </source>
</evidence>
<dbReference type="SMART" id="SM00100">
    <property type="entry name" value="cNMP"/>
    <property type="match status" value="1"/>
</dbReference>
<dbReference type="InterPro" id="IPR018488">
    <property type="entry name" value="cNMP-bd_CS"/>
</dbReference>
<evidence type="ECO:0000256" key="9">
    <source>
        <dbReference type="SAM" id="MobiDB-lite"/>
    </source>
</evidence>
<evidence type="ECO:0000259" key="11">
    <source>
        <dbReference type="PROSITE" id="PS50042"/>
    </source>
</evidence>
<dbReference type="PROSITE" id="PS00889">
    <property type="entry name" value="CNMP_BINDING_2"/>
    <property type="match status" value="1"/>
</dbReference>
<keyword evidence="6 12" id="KW-0418">Kinase</keyword>
<dbReference type="FunFam" id="1.10.510.10:FF:000021">
    <property type="entry name" value="Serine/threonine protein kinase"/>
    <property type="match status" value="1"/>
</dbReference>
<reference evidence="12 13" key="1">
    <citation type="submission" date="2015-02" db="EMBL/GenBank/DDBJ databases">
        <title>Single-cell genomics of uncultivated deep-branching MTB reveals a conserved set of magnetosome genes.</title>
        <authorList>
            <person name="Kolinko S."/>
            <person name="Richter M."/>
            <person name="Glockner F.O."/>
            <person name="Brachmann A."/>
            <person name="Schuler D."/>
        </authorList>
    </citation>
    <scope>NUCLEOTIDE SEQUENCE [LARGE SCALE GENOMIC DNA]</scope>
    <source>
        <strain evidence="12">TM-1</strain>
    </source>
</reference>
<evidence type="ECO:0000256" key="2">
    <source>
        <dbReference type="ARBA" id="ARBA00022527"/>
    </source>
</evidence>
<dbReference type="SUPFAM" id="SSF53850">
    <property type="entry name" value="Periplasmic binding protein-like II"/>
    <property type="match status" value="1"/>
</dbReference>
<dbReference type="Proteomes" id="UP000033423">
    <property type="component" value="Unassembled WGS sequence"/>
</dbReference>
<dbReference type="GO" id="GO:0030553">
    <property type="term" value="F:cGMP binding"/>
    <property type="evidence" value="ECO:0007669"/>
    <property type="project" value="UniProtKB-KW"/>
</dbReference>
<dbReference type="PROSITE" id="PS50011">
    <property type="entry name" value="PROTEIN_KINASE_DOM"/>
    <property type="match status" value="1"/>
</dbReference>
<feature type="domain" description="Cyclic nucleotide-binding" evidence="11">
    <location>
        <begin position="288"/>
        <end position="388"/>
    </location>
</feature>
<keyword evidence="3" id="KW-0140">cGMP</keyword>
<dbReference type="GO" id="GO:0004674">
    <property type="term" value="F:protein serine/threonine kinase activity"/>
    <property type="evidence" value="ECO:0007669"/>
    <property type="project" value="UniProtKB-KW"/>
</dbReference>
<dbReference type="InterPro" id="IPR000595">
    <property type="entry name" value="cNMP-bd_dom"/>
</dbReference>
<dbReference type="Gene3D" id="3.40.190.10">
    <property type="entry name" value="Periplasmic binding protein-like II"/>
    <property type="match status" value="2"/>
</dbReference>
<dbReference type="InterPro" id="IPR018490">
    <property type="entry name" value="cNMP-bd_dom_sf"/>
</dbReference>
<dbReference type="Gene3D" id="2.60.120.10">
    <property type="entry name" value="Jelly Rolls"/>
    <property type="match status" value="1"/>
</dbReference>
<dbReference type="EMBL" id="LACI01000737">
    <property type="protein sequence ID" value="KJU86098.1"/>
    <property type="molecule type" value="Genomic_DNA"/>
</dbReference>
<dbReference type="PROSITE" id="PS00108">
    <property type="entry name" value="PROTEIN_KINASE_ST"/>
    <property type="match status" value="1"/>
</dbReference>
<dbReference type="PANTHER" id="PTHR24348">
    <property type="entry name" value="SERINE/THREONINE-PROTEIN KINASE UNC-51-RELATED"/>
    <property type="match status" value="1"/>
</dbReference>
<dbReference type="Gene3D" id="1.10.510.10">
    <property type="entry name" value="Transferase(Phosphotransferase) domain 1"/>
    <property type="match status" value="1"/>
</dbReference>
<dbReference type="InterPro" id="IPR024370">
    <property type="entry name" value="PBP_domain"/>
</dbReference>
<dbReference type="Pfam" id="PF00069">
    <property type="entry name" value="Pkinase"/>
    <property type="match status" value="1"/>
</dbReference>
<keyword evidence="8" id="KW-0142">cGMP-binding</keyword>
<dbReference type="SUPFAM" id="SSF51206">
    <property type="entry name" value="cAMP-binding domain-like"/>
    <property type="match status" value="1"/>
</dbReference>
<dbReference type="PATRIC" id="fig|29290.4.peg.2243"/>
<evidence type="ECO:0000259" key="10">
    <source>
        <dbReference type="PROSITE" id="PS50011"/>
    </source>
</evidence>
<comment type="caution">
    <text evidence="12">The sequence shown here is derived from an EMBL/GenBank/DDBJ whole genome shotgun (WGS) entry which is preliminary data.</text>
</comment>
<accession>A0A0F3GZG7</accession>
<evidence type="ECO:0000256" key="3">
    <source>
        <dbReference type="ARBA" id="ARBA00022535"/>
    </source>
</evidence>
<dbReference type="SUPFAM" id="SSF56112">
    <property type="entry name" value="Protein kinase-like (PK-like)"/>
    <property type="match status" value="1"/>
</dbReference>
<feature type="region of interest" description="Disordered" evidence="9">
    <location>
        <begin position="680"/>
        <end position="785"/>
    </location>
</feature>
<evidence type="ECO:0000256" key="6">
    <source>
        <dbReference type="ARBA" id="ARBA00022777"/>
    </source>
</evidence>
<feature type="compositionally biased region" description="Polar residues" evidence="9">
    <location>
        <begin position="772"/>
        <end position="785"/>
    </location>
</feature>
<dbReference type="PROSITE" id="PS50042">
    <property type="entry name" value="CNMP_BINDING_3"/>
    <property type="match status" value="1"/>
</dbReference>
<dbReference type="AlphaFoldDB" id="A0A0F3GZG7"/>
<dbReference type="InterPro" id="IPR014710">
    <property type="entry name" value="RmlC-like_jellyroll"/>
</dbReference>
<keyword evidence="13" id="KW-1185">Reference proteome</keyword>
<dbReference type="InterPro" id="IPR045269">
    <property type="entry name" value="Atg1-like"/>
</dbReference>
<dbReference type="InterPro" id="IPR000719">
    <property type="entry name" value="Prot_kinase_dom"/>
</dbReference>
<dbReference type="GO" id="GO:0016020">
    <property type="term" value="C:membrane"/>
    <property type="evidence" value="ECO:0007669"/>
    <property type="project" value="TreeGrafter"/>
</dbReference>
<dbReference type="SMART" id="SM00220">
    <property type="entry name" value="S_TKc"/>
    <property type="match status" value="1"/>
</dbReference>
<feature type="domain" description="Protein kinase" evidence="10">
    <location>
        <begin position="8"/>
        <end position="256"/>
    </location>
</feature>
<proteinExistence type="predicted"/>
<evidence type="ECO:0000313" key="12">
    <source>
        <dbReference type="EMBL" id="KJU86098.1"/>
    </source>
</evidence>
<sequence length="785" mass="87674">MILNLGRYINLTEIGRGAQGVVYKGYDTVIERIVAAKTAGNLDEAKNLGKLHHPNITMIYDVEKFEDTHFIFMEYVNGVTLKDIIAEQHKLPMKEKIKIIILIARALHYAHQNGIIHKDIKPANIMVIDNSQIKIMDFGIATTETKATDSSKTYLTGTPHYMSPEQLFGQPLNRQTDIYSLCVLAYEIFTGRKPFIAESLKALFKTVLNDTPVPLHEIDSSIPHEVSRIVLRGLEKNKEDRYASAADLADDLELFLHAIEKEECADLPELTDDDMRSLIISLKDSYTFFCDFTPNEIYQLMNMSTIVYFPKAEVIFKEGMVGQKMYIVVSGNVTISRNVAGREETIATLGQGACFGEMAIMDQALRSATATAQTDCTAIEINEVVLRKTSEGLCFKLYRNLSSVISERLRQVNTKCSEMEIQLRRTKTRQIRCAIATSLMDSGCFESIIPVYSQREGIEIHVLPVSSGLALELGKRGRIDMAFAALTEEQAEGLYSGGGFESTPPYGRRMDMCFVEVHRLRQNDLILVGHYTNPAKLRSGMSPQEALVAIAQCDDCLFISRGDNSGVYMQEMAMWKTLGIEPQSRPWYIETRQLMSDTLRLTERLTAYTITDKATFQYMNSTEALKLDVFAENNLSNYNYVMAVNPLVHSSVNYRDSLEFIRWMMSKQGKAACADLTCNPSRQQQPAKKASVEPVSIRTESKTSPKEVSSNPDAGNDHPDNGETALSEEAPPSFLSQRGGGDGGSERVRSNAAQSPWHKIRSSPDIGDVQGNGDTPTMIDTSMDL</sequence>
<dbReference type="CDD" id="cd00038">
    <property type="entry name" value="CAP_ED"/>
    <property type="match status" value="1"/>
</dbReference>
<dbReference type="Gene3D" id="3.30.200.20">
    <property type="entry name" value="Phosphorylase Kinase, domain 1"/>
    <property type="match status" value="1"/>
</dbReference>
<dbReference type="GO" id="GO:0000407">
    <property type="term" value="C:phagophore assembly site"/>
    <property type="evidence" value="ECO:0007669"/>
    <property type="project" value="TreeGrafter"/>
</dbReference>
<evidence type="ECO:0000256" key="8">
    <source>
        <dbReference type="ARBA" id="ARBA00022992"/>
    </source>
</evidence>
<dbReference type="EC" id="2.7.11.1" evidence="1"/>
<dbReference type="InterPro" id="IPR008271">
    <property type="entry name" value="Ser/Thr_kinase_AS"/>
</dbReference>
<dbReference type="PANTHER" id="PTHR24348:SF22">
    <property type="entry name" value="NON-SPECIFIC SERINE_THREONINE PROTEIN KINASE"/>
    <property type="match status" value="1"/>
</dbReference>
<keyword evidence="5" id="KW-0547">Nucleotide-binding</keyword>
<dbReference type="Pfam" id="PF12849">
    <property type="entry name" value="PBP_like_2"/>
    <property type="match status" value="1"/>
</dbReference>
<dbReference type="InterPro" id="IPR011009">
    <property type="entry name" value="Kinase-like_dom_sf"/>
</dbReference>
<keyword evidence="7" id="KW-0067">ATP-binding</keyword>
<keyword evidence="4" id="KW-0808">Transferase</keyword>
<dbReference type="CDD" id="cd14014">
    <property type="entry name" value="STKc_PknB_like"/>
    <property type="match status" value="1"/>
</dbReference>
<evidence type="ECO:0000256" key="7">
    <source>
        <dbReference type="ARBA" id="ARBA00022840"/>
    </source>
</evidence>
<dbReference type="Pfam" id="PF00027">
    <property type="entry name" value="cNMP_binding"/>
    <property type="match status" value="1"/>
</dbReference>
<organism evidence="12 13">
    <name type="scientific">Candidatus Magnetobacterium bavaricum</name>
    <dbReference type="NCBI Taxonomy" id="29290"/>
    <lineage>
        <taxon>Bacteria</taxon>
        <taxon>Pseudomonadati</taxon>
        <taxon>Nitrospirota</taxon>
        <taxon>Thermodesulfovibrionia</taxon>
        <taxon>Thermodesulfovibrionales</taxon>
        <taxon>Candidatus Magnetobacteriaceae</taxon>
        <taxon>Candidatus Magnetobacterium</taxon>
    </lineage>
</organism>
<gene>
    <name evidence="12" type="ORF">MBAV_001693</name>
</gene>
<name>A0A0F3GZG7_9BACT</name>
<evidence type="ECO:0000256" key="1">
    <source>
        <dbReference type="ARBA" id="ARBA00012513"/>
    </source>
</evidence>
<dbReference type="GO" id="GO:0005524">
    <property type="term" value="F:ATP binding"/>
    <property type="evidence" value="ECO:0007669"/>
    <property type="project" value="UniProtKB-KW"/>
</dbReference>
<dbReference type="GO" id="GO:0005776">
    <property type="term" value="C:autophagosome"/>
    <property type="evidence" value="ECO:0007669"/>
    <property type="project" value="TreeGrafter"/>
</dbReference>
<keyword evidence="2" id="KW-0723">Serine/threonine-protein kinase</keyword>